<protein>
    <submittedName>
        <fullName evidence="1">Uncharacterized protein</fullName>
    </submittedName>
</protein>
<keyword evidence="2" id="KW-1185">Reference proteome</keyword>
<sequence length="102" mass="11613">MLEKLSIPLFCKKETMPALTLLVSHTNCLKKTIVKMERPAISPDINLNRCVSRVELLSSVPPQTLHGRRTVSQDHWRFLPMQLIDSALNSTRHSFQACIDQS</sequence>
<dbReference type="AlphaFoldDB" id="A0A4Y2I385"/>
<reference evidence="1 2" key="1">
    <citation type="journal article" date="2019" name="Sci. Rep.">
        <title>Orb-weaving spider Araneus ventricosus genome elucidates the spidroin gene catalogue.</title>
        <authorList>
            <person name="Kono N."/>
            <person name="Nakamura H."/>
            <person name="Ohtoshi R."/>
            <person name="Moran D.A.P."/>
            <person name="Shinohara A."/>
            <person name="Yoshida Y."/>
            <person name="Fujiwara M."/>
            <person name="Mori M."/>
            <person name="Tomita M."/>
            <person name="Arakawa K."/>
        </authorList>
    </citation>
    <scope>NUCLEOTIDE SEQUENCE [LARGE SCALE GENOMIC DNA]</scope>
</reference>
<proteinExistence type="predicted"/>
<organism evidence="1 2">
    <name type="scientific">Araneus ventricosus</name>
    <name type="common">Orbweaver spider</name>
    <name type="synonym">Epeira ventricosa</name>
    <dbReference type="NCBI Taxonomy" id="182803"/>
    <lineage>
        <taxon>Eukaryota</taxon>
        <taxon>Metazoa</taxon>
        <taxon>Ecdysozoa</taxon>
        <taxon>Arthropoda</taxon>
        <taxon>Chelicerata</taxon>
        <taxon>Arachnida</taxon>
        <taxon>Araneae</taxon>
        <taxon>Araneomorphae</taxon>
        <taxon>Entelegynae</taxon>
        <taxon>Araneoidea</taxon>
        <taxon>Araneidae</taxon>
        <taxon>Araneus</taxon>
    </lineage>
</organism>
<gene>
    <name evidence="1" type="ORF">AVEN_266504_1</name>
</gene>
<dbReference type="Proteomes" id="UP000499080">
    <property type="component" value="Unassembled WGS sequence"/>
</dbReference>
<dbReference type="EMBL" id="BGPR01002354">
    <property type="protein sequence ID" value="GBM72088.1"/>
    <property type="molecule type" value="Genomic_DNA"/>
</dbReference>
<comment type="caution">
    <text evidence="1">The sequence shown here is derived from an EMBL/GenBank/DDBJ whole genome shotgun (WGS) entry which is preliminary data.</text>
</comment>
<name>A0A4Y2I385_ARAVE</name>
<evidence type="ECO:0000313" key="1">
    <source>
        <dbReference type="EMBL" id="GBM72088.1"/>
    </source>
</evidence>
<accession>A0A4Y2I385</accession>
<evidence type="ECO:0000313" key="2">
    <source>
        <dbReference type="Proteomes" id="UP000499080"/>
    </source>
</evidence>